<dbReference type="EMBL" id="CAEZXM010000027">
    <property type="protein sequence ID" value="CAB4681442.1"/>
    <property type="molecule type" value="Genomic_DNA"/>
</dbReference>
<comment type="cofactor">
    <cofactor evidence="1">
        <name>Mg(2+)</name>
        <dbReference type="ChEBI" id="CHEBI:18420"/>
    </cofactor>
</comment>
<keyword evidence="5" id="KW-0479">Metal-binding</keyword>
<feature type="domain" description="Poly A polymerase head" evidence="8">
    <location>
        <begin position="27"/>
        <end position="155"/>
    </location>
</feature>
<dbReference type="InterPro" id="IPR050264">
    <property type="entry name" value="Bact_CCA-adding_enz_type3_sf"/>
</dbReference>
<evidence type="ECO:0000259" key="10">
    <source>
        <dbReference type="Pfam" id="PF12627"/>
    </source>
</evidence>
<dbReference type="CDD" id="cd00077">
    <property type="entry name" value="HDc"/>
    <property type="match status" value="1"/>
</dbReference>
<dbReference type="InterPro" id="IPR006674">
    <property type="entry name" value="HD_domain"/>
</dbReference>
<name>A0A6J6N5L4_9ZZZZ</name>
<dbReference type="AlphaFoldDB" id="A0A6J6N5L4"/>
<feature type="domain" description="tRNA nucleotidyltransferase/poly(A) polymerase RNA and SrmB- binding" evidence="10">
    <location>
        <begin position="187"/>
        <end position="243"/>
    </location>
</feature>
<evidence type="ECO:0000256" key="3">
    <source>
        <dbReference type="ARBA" id="ARBA00022694"/>
    </source>
</evidence>
<evidence type="ECO:0000256" key="1">
    <source>
        <dbReference type="ARBA" id="ARBA00001946"/>
    </source>
</evidence>
<dbReference type="GO" id="GO:0046872">
    <property type="term" value="F:metal ion binding"/>
    <property type="evidence" value="ECO:0007669"/>
    <property type="project" value="UniProtKB-KW"/>
</dbReference>
<evidence type="ECO:0000256" key="2">
    <source>
        <dbReference type="ARBA" id="ARBA00022679"/>
    </source>
</evidence>
<organism evidence="11">
    <name type="scientific">freshwater metagenome</name>
    <dbReference type="NCBI Taxonomy" id="449393"/>
    <lineage>
        <taxon>unclassified sequences</taxon>
        <taxon>metagenomes</taxon>
        <taxon>ecological metagenomes</taxon>
    </lineage>
</organism>
<accession>A0A6J6N5L4</accession>
<dbReference type="Pfam" id="PF01743">
    <property type="entry name" value="PolyA_pol"/>
    <property type="match status" value="1"/>
</dbReference>
<dbReference type="InterPro" id="IPR014065">
    <property type="entry name" value="tRNA_adenylyltransferase"/>
</dbReference>
<dbReference type="GO" id="GO:0000049">
    <property type="term" value="F:tRNA binding"/>
    <property type="evidence" value="ECO:0007669"/>
    <property type="project" value="TreeGrafter"/>
</dbReference>
<dbReference type="NCBIfam" id="TIGR00277">
    <property type="entry name" value="HDIG"/>
    <property type="match status" value="1"/>
</dbReference>
<sequence>MIPERFAPVLSELQPLTDRFRAAGKRLYLVGGTVRDLLIDKLGDERDYDATTDALPSEIKACLSGWADAIWTQGEKFGTIGAKKGDRIYEITTHRAEVYADDSRKPEVTFAGQIDADLSRRDFTVNAMALELTSDSPTLVDPFGGAVDLATKTLRTPLAPEVSFSDDPLRMLRAARFIAGYHLQPVPELVEAVRSMHGRLSIVSAERIRDELDKLMVVDHPSEGLMFLVDNGVAGEFLPELPAMRLEQDPIHRHKDVLTHTLAVVENVTRDFPGEYDFRRTRIAALLHDVGKPKTRGFLKGKGVTFHHHEVVGARMARQRLQALRYSTDDVEAITELVALHLRFHGYEAGWTDSAVRRYVHDAGPLLNELNVLTRCDCTTRNEKKALMLSRRMDDLEARIVQLAAHEELKAIRPEMDGKQVMEFLELPPSPTVGKAMSFLLDLRLEEGLLGDDEVRARLRAWWVARGE</sequence>
<feature type="domain" description="HD" evidence="9">
    <location>
        <begin position="258"/>
        <end position="404"/>
    </location>
</feature>
<dbReference type="GO" id="GO:0008033">
    <property type="term" value="P:tRNA processing"/>
    <property type="evidence" value="ECO:0007669"/>
    <property type="project" value="UniProtKB-KW"/>
</dbReference>
<dbReference type="InterPro" id="IPR002646">
    <property type="entry name" value="PolA_pol_head_dom"/>
</dbReference>
<keyword evidence="3" id="KW-0819">tRNA processing</keyword>
<dbReference type="Pfam" id="PF01966">
    <property type="entry name" value="HD"/>
    <property type="match status" value="1"/>
</dbReference>
<keyword evidence="7" id="KW-0460">Magnesium</keyword>
<dbReference type="PANTHER" id="PTHR46173">
    <property type="entry name" value="CCA TRNA NUCLEOTIDYLTRANSFERASE 1, MITOCHONDRIAL"/>
    <property type="match status" value="1"/>
</dbReference>
<dbReference type="CDD" id="cd05398">
    <property type="entry name" value="NT_ClassII-CCAase"/>
    <property type="match status" value="1"/>
</dbReference>
<keyword evidence="2" id="KW-0808">Transferase</keyword>
<dbReference type="InterPro" id="IPR003607">
    <property type="entry name" value="HD/PDEase_dom"/>
</dbReference>
<protein>
    <submittedName>
        <fullName evidence="11">Unannotated protein</fullName>
    </submittedName>
</protein>
<evidence type="ECO:0000256" key="5">
    <source>
        <dbReference type="ARBA" id="ARBA00022723"/>
    </source>
</evidence>
<proteinExistence type="predicted"/>
<dbReference type="Gene3D" id="3.30.460.10">
    <property type="entry name" value="Beta Polymerase, domain 2"/>
    <property type="match status" value="1"/>
</dbReference>
<reference evidence="11" key="1">
    <citation type="submission" date="2020-05" db="EMBL/GenBank/DDBJ databases">
        <authorList>
            <person name="Chiriac C."/>
            <person name="Salcher M."/>
            <person name="Ghai R."/>
            <person name="Kavagutti S V."/>
        </authorList>
    </citation>
    <scope>NUCLEOTIDE SEQUENCE</scope>
</reference>
<dbReference type="SUPFAM" id="SSF81301">
    <property type="entry name" value="Nucleotidyltransferase"/>
    <property type="match status" value="1"/>
</dbReference>
<dbReference type="GO" id="GO:0000166">
    <property type="term" value="F:nucleotide binding"/>
    <property type="evidence" value="ECO:0007669"/>
    <property type="project" value="UniProtKB-KW"/>
</dbReference>
<evidence type="ECO:0000259" key="8">
    <source>
        <dbReference type="Pfam" id="PF01743"/>
    </source>
</evidence>
<dbReference type="Gene3D" id="1.10.3090.10">
    <property type="entry name" value="cca-adding enzyme, domain 2"/>
    <property type="match status" value="1"/>
</dbReference>
<dbReference type="InterPro" id="IPR032828">
    <property type="entry name" value="PolyA_RNA-bd"/>
</dbReference>
<dbReference type="NCBIfam" id="TIGR02692">
    <property type="entry name" value="tRNA_CCA_actino"/>
    <property type="match status" value="1"/>
</dbReference>
<dbReference type="InterPro" id="IPR043519">
    <property type="entry name" value="NT_sf"/>
</dbReference>
<evidence type="ECO:0000256" key="4">
    <source>
        <dbReference type="ARBA" id="ARBA00022695"/>
    </source>
</evidence>
<evidence type="ECO:0000259" key="9">
    <source>
        <dbReference type="Pfam" id="PF01966"/>
    </source>
</evidence>
<evidence type="ECO:0000313" key="11">
    <source>
        <dbReference type="EMBL" id="CAB4681442.1"/>
    </source>
</evidence>
<dbReference type="GO" id="GO:0016779">
    <property type="term" value="F:nucleotidyltransferase activity"/>
    <property type="evidence" value="ECO:0007669"/>
    <property type="project" value="UniProtKB-KW"/>
</dbReference>
<dbReference type="SUPFAM" id="SSF81891">
    <property type="entry name" value="Poly A polymerase C-terminal region-like"/>
    <property type="match status" value="1"/>
</dbReference>
<evidence type="ECO:0000256" key="6">
    <source>
        <dbReference type="ARBA" id="ARBA00022741"/>
    </source>
</evidence>
<keyword evidence="4" id="KW-0548">Nucleotidyltransferase</keyword>
<dbReference type="PANTHER" id="PTHR46173:SF1">
    <property type="entry name" value="CCA TRNA NUCLEOTIDYLTRANSFERASE 1, MITOCHONDRIAL"/>
    <property type="match status" value="1"/>
</dbReference>
<gene>
    <name evidence="11" type="ORF">UFOPK2366_00240</name>
</gene>
<dbReference type="Pfam" id="PF12627">
    <property type="entry name" value="PolyA_pol_RNAbd"/>
    <property type="match status" value="1"/>
</dbReference>
<keyword evidence="6" id="KW-0547">Nucleotide-binding</keyword>
<dbReference type="InterPro" id="IPR006675">
    <property type="entry name" value="HDIG_dom"/>
</dbReference>
<evidence type="ECO:0000256" key="7">
    <source>
        <dbReference type="ARBA" id="ARBA00022842"/>
    </source>
</evidence>